<reference evidence="1 2" key="1">
    <citation type="submission" date="2020-08" db="EMBL/GenBank/DDBJ databases">
        <title>Genomic Encyclopedia of Type Strains, Phase IV (KMG-IV): sequencing the most valuable type-strain genomes for metagenomic binning, comparative biology and taxonomic classification.</title>
        <authorList>
            <person name="Goeker M."/>
        </authorList>
    </citation>
    <scope>NUCLEOTIDE SEQUENCE [LARGE SCALE GENOMIC DNA]</scope>
    <source>
        <strain evidence="1 2">DSM 101806</strain>
    </source>
</reference>
<evidence type="ECO:0000313" key="1">
    <source>
        <dbReference type="EMBL" id="MBB4101342.1"/>
    </source>
</evidence>
<sequence>MSKSIIERGLELANSGAYRRVEEIEREVSFEGYSNAAQHFAAPTFRKQLRNLMQSSRASRLV</sequence>
<accession>A0A7W6JZJ9</accession>
<evidence type="ECO:0000313" key="2">
    <source>
        <dbReference type="Proteomes" id="UP000557392"/>
    </source>
</evidence>
<proteinExistence type="predicted"/>
<name>A0A7W6JZJ9_9SPHN</name>
<comment type="caution">
    <text evidence="1">The sequence shown here is derived from an EMBL/GenBank/DDBJ whole genome shotgun (WGS) entry which is preliminary data.</text>
</comment>
<gene>
    <name evidence="1" type="ORF">GGR46_004934</name>
</gene>
<keyword evidence="2" id="KW-1185">Reference proteome</keyword>
<dbReference type="RefSeq" id="WP_184000705.1">
    <property type="nucleotide sequence ID" value="NZ_JACIEH010000006.1"/>
</dbReference>
<dbReference type="Proteomes" id="UP000557392">
    <property type="component" value="Unassembled WGS sequence"/>
</dbReference>
<protein>
    <submittedName>
        <fullName evidence="1">Uncharacterized protein</fullName>
    </submittedName>
</protein>
<dbReference type="AlphaFoldDB" id="A0A7W6JZJ9"/>
<dbReference type="EMBL" id="JACIEH010000006">
    <property type="protein sequence ID" value="MBB4101342.1"/>
    <property type="molecule type" value="Genomic_DNA"/>
</dbReference>
<organism evidence="1 2">
    <name type="scientific">Sphingomonas kyeonggiensis</name>
    <dbReference type="NCBI Taxonomy" id="1268553"/>
    <lineage>
        <taxon>Bacteria</taxon>
        <taxon>Pseudomonadati</taxon>
        <taxon>Pseudomonadota</taxon>
        <taxon>Alphaproteobacteria</taxon>
        <taxon>Sphingomonadales</taxon>
        <taxon>Sphingomonadaceae</taxon>
        <taxon>Sphingomonas</taxon>
    </lineage>
</organism>